<name>A0A2J0L0D0_9BACT</name>
<evidence type="ECO:0000256" key="8">
    <source>
        <dbReference type="PROSITE-ProRule" id="PRU01026"/>
    </source>
</evidence>
<evidence type="ECO:0000256" key="4">
    <source>
        <dbReference type="ARBA" id="ARBA00022679"/>
    </source>
</evidence>
<dbReference type="FunFam" id="1.10.8.100:FF:000001">
    <property type="entry name" value="Ribosomal RNA small subunit methyltransferase A"/>
    <property type="match status" value="1"/>
</dbReference>
<dbReference type="GO" id="GO:0003723">
    <property type="term" value="F:RNA binding"/>
    <property type="evidence" value="ECO:0007669"/>
    <property type="project" value="UniProtKB-UniRule"/>
</dbReference>
<dbReference type="InterPro" id="IPR023165">
    <property type="entry name" value="rRNA_Ade_diMease-like_C"/>
</dbReference>
<reference evidence="10 11" key="1">
    <citation type="submission" date="2017-09" db="EMBL/GenBank/DDBJ databases">
        <title>Depth-based differentiation of microbial function through sediment-hosted aquifers and enrichment of novel symbionts in the deep terrestrial subsurface.</title>
        <authorList>
            <person name="Probst A.J."/>
            <person name="Ladd B."/>
            <person name="Jarett J.K."/>
            <person name="Geller-Mcgrath D.E."/>
            <person name="Sieber C.M."/>
            <person name="Emerson J.B."/>
            <person name="Anantharaman K."/>
            <person name="Thomas B.C."/>
            <person name="Malmstrom R."/>
            <person name="Stieglmeier M."/>
            <person name="Klingl A."/>
            <person name="Woyke T."/>
            <person name="Ryan C.M."/>
            <person name="Banfield J.F."/>
        </authorList>
    </citation>
    <scope>NUCLEOTIDE SEQUENCE [LARGE SCALE GENOMIC DNA]</scope>
    <source>
        <strain evidence="10">CG07_land_8_20_14_0_80_42_15</strain>
    </source>
</reference>
<dbReference type="InterPro" id="IPR020596">
    <property type="entry name" value="rRNA_Ade_Mease_Trfase_CS"/>
</dbReference>
<evidence type="ECO:0000313" key="10">
    <source>
        <dbReference type="EMBL" id="PIU41533.1"/>
    </source>
</evidence>
<dbReference type="AlphaFoldDB" id="A0A2J0L0D0"/>
<protein>
    <recommendedName>
        <fullName evidence="7">Ribosomal RNA small subunit methyltransferase A</fullName>
        <ecNumber evidence="7">2.1.1.182</ecNumber>
    </recommendedName>
    <alternativeName>
        <fullName evidence="7">16S rRNA (adenine(1518)-N(6)/adenine(1519)-N(6))-dimethyltransferase</fullName>
    </alternativeName>
    <alternativeName>
        <fullName evidence="7">16S rRNA dimethyladenosine transferase</fullName>
    </alternativeName>
    <alternativeName>
        <fullName evidence="7">16S rRNA dimethylase</fullName>
    </alternativeName>
    <alternativeName>
        <fullName evidence="7">S-adenosylmethionine-6-N', N'-adenosyl(rRNA) dimethyltransferase</fullName>
    </alternativeName>
</protein>
<comment type="catalytic activity">
    <reaction evidence="7">
        <text>adenosine(1518)/adenosine(1519) in 16S rRNA + 4 S-adenosyl-L-methionine = N(6)-dimethyladenosine(1518)/N(6)-dimethyladenosine(1519) in 16S rRNA + 4 S-adenosyl-L-homocysteine + 4 H(+)</text>
        <dbReference type="Rhea" id="RHEA:19609"/>
        <dbReference type="Rhea" id="RHEA-COMP:10232"/>
        <dbReference type="Rhea" id="RHEA-COMP:10233"/>
        <dbReference type="ChEBI" id="CHEBI:15378"/>
        <dbReference type="ChEBI" id="CHEBI:57856"/>
        <dbReference type="ChEBI" id="CHEBI:59789"/>
        <dbReference type="ChEBI" id="CHEBI:74411"/>
        <dbReference type="ChEBI" id="CHEBI:74493"/>
        <dbReference type="EC" id="2.1.1.182"/>
    </reaction>
</comment>
<evidence type="ECO:0000256" key="5">
    <source>
        <dbReference type="ARBA" id="ARBA00022691"/>
    </source>
</evidence>
<evidence type="ECO:0000256" key="6">
    <source>
        <dbReference type="ARBA" id="ARBA00022884"/>
    </source>
</evidence>
<sequence>MLGEKEIKALLREHGIRPNKLLGQNFLVDKNMHHKILKSCELAKDDVVLEVGAGLGALTFDIAQNVKKVFAVEKDRVLSKILKERAGDYSNLKIIPCDMLKVGMKEIFENRKIKVIGNLPYYITSPLMSYMIENRESFDSIFITVQKEVAMRFVADCGSKDYSPISLYVQFYTQPCVIFSISKGVFYPKPDVDSCFVKLDILESPPVDVKSKELFFKIVRTAFSQRRKTILNSLGSKSALHIEKQHLQELLESIDIDPMSRAEGLSLEDFAAIANSM</sequence>
<feature type="binding site" evidence="7 8">
    <location>
        <position position="73"/>
    </location>
    <ligand>
        <name>S-adenosyl-L-methionine</name>
        <dbReference type="ChEBI" id="CHEBI:59789"/>
    </ligand>
</feature>
<feature type="domain" description="Ribosomal RNA adenine methylase transferase N-terminal" evidence="9">
    <location>
        <begin position="32"/>
        <end position="203"/>
    </location>
</feature>
<feature type="binding site" evidence="7 8">
    <location>
        <position position="25"/>
    </location>
    <ligand>
        <name>S-adenosyl-L-methionine</name>
        <dbReference type="ChEBI" id="CHEBI:59789"/>
    </ligand>
</feature>
<dbReference type="SUPFAM" id="SSF53335">
    <property type="entry name" value="S-adenosyl-L-methionine-dependent methyltransferases"/>
    <property type="match status" value="1"/>
</dbReference>
<dbReference type="PANTHER" id="PTHR11727">
    <property type="entry name" value="DIMETHYLADENOSINE TRANSFERASE"/>
    <property type="match status" value="1"/>
</dbReference>
<feature type="binding site" evidence="7 8">
    <location>
        <position position="27"/>
    </location>
    <ligand>
        <name>S-adenosyl-L-methionine</name>
        <dbReference type="ChEBI" id="CHEBI:59789"/>
    </ligand>
</feature>
<dbReference type="PANTHER" id="PTHR11727:SF7">
    <property type="entry name" value="DIMETHYLADENOSINE TRANSFERASE-RELATED"/>
    <property type="match status" value="1"/>
</dbReference>
<keyword evidence="1 7" id="KW-0963">Cytoplasm</keyword>
<evidence type="ECO:0000256" key="7">
    <source>
        <dbReference type="HAMAP-Rule" id="MF_00607"/>
    </source>
</evidence>
<keyword evidence="4 7" id="KW-0808">Transferase</keyword>
<gene>
    <name evidence="7 10" type="primary">rsmA</name>
    <name evidence="7" type="synonym">ksgA</name>
    <name evidence="10" type="ORF">COS99_04980</name>
</gene>
<keyword evidence="6 7" id="KW-0694">RNA-binding</keyword>
<comment type="similarity">
    <text evidence="7">Belongs to the class I-like SAM-binding methyltransferase superfamily. rRNA adenine N(6)-methyltransferase family. RsmA subfamily.</text>
</comment>
<evidence type="ECO:0000313" key="11">
    <source>
        <dbReference type="Proteomes" id="UP000230052"/>
    </source>
</evidence>
<dbReference type="GO" id="GO:0005829">
    <property type="term" value="C:cytosol"/>
    <property type="evidence" value="ECO:0007669"/>
    <property type="project" value="TreeGrafter"/>
</dbReference>
<evidence type="ECO:0000259" key="9">
    <source>
        <dbReference type="SMART" id="SM00650"/>
    </source>
</evidence>
<comment type="caution">
    <text evidence="10">The sequence shown here is derived from an EMBL/GenBank/DDBJ whole genome shotgun (WGS) entry which is preliminary data.</text>
</comment>
<dbReference type="GO" id="GO:0052908">
    <property type="term" value="F:16S rRNA (adenine(1518)-N(6)/adenine(1519)-N(6))-dimethyltransferase activity"/>
    <property type="evidence" value="ECO:0007669"/>
    <property type="project" value="UniProtKB-EC"/>
</dbReference>
<dbReference type="HAMAP" id="MF_00607">
    <property type="entry name" value="16SrRNA_methyltr_A"/>
    <property type="match status" value="1"/>
</dbReference>
<keyword evidence="3 7" id="KW-0489">Methyltransferase</keyword>
<feature type="binding site" evidence="7 8">
    <location>
        <position position="118"/>
    </location>
    <ligand>
        <name>S-adenosyl-L-methionine</name>
        <dbReference type="ChEBI" id="CHEBI:59789"/>
    </ligand>
</feature>
<dbReference type="EC" id="2.1.1.182" evidence="7"/>
<feature type="binding site" evidence="7 8">
    <location>
        <position position="98"/>
    </location>
    <ligand>
        <name>S-adenosyl-L-methionine</name>
        <dbReference type="ChEBI" id="CHEBI:59789"/>
    </ligand>
</feature>
<dbReference type="Pfam" id="PF00398">
    <property type="entry name" value="RrnaAD"/>
    <property type="match status" value="1"/>
</dbReference>
<dbReference type="PROSITE" id="PS51689">
    <property type="entry name" value="SAM_RNA_A_N6_MT"/>
    <property type="match status" value="1"/>
</dbReference>
<evidence type="ECO:0000256" key="2">
    <source>
        <dbReference type="ARBA" id="ARBA00022552"/>
    </source>
</evidence>
<organism evidence="10 11">
    <name type="scientific">Candidatus Aquitaenariimonas noxiae</name>
    <dbReference type="NCBI Taxonomy" id="1974741"/>
    <lineage>
        <taxon>Bacteria</taxon>
        <taxon>Pseudomonadati</taxon>
        <taxon>Candidatus Omnitrophota</taxon>
        <taxon>Candidatus Aquitaenariimonas</taxon>
    </lineage>
</organism>
<feature type="binding site" evidence="7 8">
    <location>
        <position position="52"/>
    </location>
    <ligand>
        <name>S-adenosyl-L-methionine</name>
        <dbReference type="ChEBI" id="CHEBI:59789"/>
    </ligand>
</feature>
<keyword evidence="5 7" id="KW-0949">S-adenosyl-L-methionine</keyword>
<evidence type="ECO:0000256" key="3">
    <source>
        <dbReference type="ARBA" id="ARBA00022603"/>
    </source>
</evidence>
<dbReference type="NCBIfam" id="TIGR00755">
    <property type="entry name" value="ksgA"/>
    <property type="match status" value="1"/>
</dbReference>
<dbReference type="InterPro" id="IPR029063">
    <property type="entry name" value="SAM-dependent_MTases_sf"/>
</dbReference>
<keyword evidence="2 7" id="KW-0698">rRNA processing</keyword>
<dbReference type="Proteomes" id="UP000230052">
    <property type="component" value="Unassembled WGS sequence"/>
</dbReference>
<proteinExistence type="inferred from homology"/>
<comment type="subcellular location">
    <subcellularLocation>
        <location evidence="7">Cytoplasm</location>
    </subcellularLocation>
</comment>
<dbReference type="SMART" id="SM00650">
    <property type="entry name" value="rADc"/>
    <property type="match status" value="1"/>
</dbReference>
<dbReference type="Gene3D" id="3.40.50.150">
    <property type="entry name" value="Vaccinia Virus protein VP39"/>
    <property type="match status" value="1"/>
</dbReference>
<dbReference type="PROSITE" id="PS01131">
    <property type="entry name" value="RRNA_A_DIMETH"/>
    <property type="match status" value="1"/>
</dbReference>
<dbReference type="InterPro" id="IPR020598">
    <property type="entry name" value="rRNA_Ade_methylase_Trfase_N"/>
</dbReference>
<dbReference type="InterPro" id="IPR011530">
    <property type="entry name" value="rRNA_adenine_dimethylase"/>
</dbReference>
<dbReference type="InterPro" id="IPR001737">
    <property type="entry name" value="KsgA/Erm"/>
</dbReference>
<dbReference type="Gene3D" id="1.10.8.100">
    <property type="entry name" value="Ribosomal RNA adenine dimethylase-like, domain 2"/>
    <property type="match status" value="1"/>
</dbReference>
<evidence type="ECO:0000256" key="1">
    <source>
        <dbReference type="ARBA" id="ARBA00022490"/>
    </source>
</evidence>
<dbReference type="EMBL" id="PEWV01000051">
    <property type="protein sequence ID" value="PIU41533.1"/>
    <property type="molecule type" value="Genomic_DNA"/>
</dbReference>
<comment type="function">
    <text evidence="7">Specifically dimethylates two adjacent adenosines (A1518 and A1519) in the loop of a conserved hairpin near the 3'-end of 16S rRNA in the 30S particle. May play a critical role in biogenesis of 30S subunits.</text>
</comment>
<dbReference type="CDD" id="cd02440">
    <property type="entry name" value="AdoMet_MTases"/>
    <property type="match status" value="1"/>
</dbReference>
<accession>A0A2J0L0D0</accession>